<evidence type="ECO:0000259" key="8">
    <source>
        <dbReference type="Pfam" id="PF14322"/>
    </source>
</evidence>
<protein>
    <submittedName>
        <fullName evidence="9">RagB/SusD domain-containing protein</fullName>
    </submittedName>
</protein>
<keyword evidence="5" id="KW-0998">Cell outer membrane</keyword>
<feature type="signal peptide" evidence="6">
    <location>
        <begin position="1"/>
        <end position="21"/>
    </location>
</feature>
<dbReference type="SUPFAM" id="SSF48452">
    <property type="entry name" value="TPR-like"/>
    <property type="match status" value="1"/>
</dbReference>
<comment type="similarity">
    <text evidence="2">Belongs to the SusD family.</text>
</comment>
<dbReference type="Proteomes" id="UP000317010">
    <property type="component" value="Unassembled WGS sequence"/>
</dbReference>
<dbReference type="EMBL" id="VLLI01000002">
    <property type="protein sequence ID" value="TWJ03616.1"/>
    <property type="molecule type" value="Genomic_DNA"/>
</dbReference>
<accession>A0A562UCN3</accession>
<dbReference type="Pfam" id="PF14322">
    <property type="entry name" value="SusD-like_3"/>
    <property type="match status" value="1"/>
</dbReference>
<dbReference type="GO" id="GO:0009279">
    <property type="term" value="C:cell outer membrane"/>
    <property type="evidence" value="ECO:0007669"/>
    <property type="project" value="UniProtKB-SubCell"/>
</dbReference>
<gene>
    <name evidence="9" type="ORF">JN11_01163</name>
</gene>
<dbReference type="InterPro" id="IPR012944">
    <property type="entry name" value="SusD_RagB_dom"/>
</dbReference>
<keyword evidence="3 6" id="KW-0732">Signal</keyword>
<organism evidence="9 10">
    <name type="scientific">Mucilaginibacter frigoritolerans</name>
    <dbReference type="NCBI Taxonomy" id="652788"/>
    <lineage>
        <taxon>Bacteria</taxon>
        <taxon>Pseudomonadati</taxon>
        <taxon>Bacteroidota</taxon>
        <taxon>Sphingobacteriia</taxon>
        <taxon>Sphingobacteriales</taxon>
        <taxon>Sphingobacteriaceae</taxon>
        <taxon>Mucilaginibacter</taxon>
    </lineage>
</organism>
<feature type="domain" description="RagB/SusD" evidence="7">
    <location>
        <begin position="251"/>
        <end position="506"/>
    </location>
</feature>
<proteinExistence type="inferred from homology"/>
<dbReference type="InterPro" id="IPR011990">
    <property type="entry name" value="TPR-like_helical_dom_sf"/>
</dbReference>
<name>A0A562UCN3_9SPHI</name>
<dbReference type="Pfam" id="PF07980">
    <property type="entry name" value="SusD_RagB"/>
    <property type="match status" value="1"/>
</dbReference>
<keyword evidence="10" id="KW-1185">Reference proteome</keyword>
<feature type="domain" description="SusD-like N-terminal" evidence="8">
    <location>
        <begin position="77"/>
        <end position="234"/>
    </location>
</feature>
<dbReference type="Gene3D" id="1.25.40.390">
    <property type="match status" value="1"/>
</dbReference>
<feature type="chain" id="PRO_5021962742" evidence="6">
    <location>
        <begin position="22"/>
        <end position="506"/>
    </location>
</feature>
<evidence type="ECO:0000256" key="4">
    <source>
        <dbReference type="ARBA" id="ARBA00023136"/>
    </source>
</evidence>
<comment type="subcellular location">
    <subcellularLocation>
        <location evidence="1">Cell outer membrane</location>
    </subcellularLocation>
</comment>
<evidence type="ECO:0000259" key="7">
    <source>
        <dbReference type="Pfam" id="PF07980"/>
    </source>
</evidence>
<reference evidence="9 10" key="1">
    <citation type="submission" date="2019-07" db="EMBL/GenBank/DDBJ databases">
        <title>Genomic Encyclopedia of Archaeal and Bacterial Type Strains, Phase II (KMG-II): from individual species to whole genera.</title>
        <authorList>
            <person name="Goeker M."/>
        </authorList>
    </citation>
    <scope>NUCLEOTIDE SEQUENCE [LARGE SCALE GENOMIC DNA]</scope>
    <source>
        <strain evidence="9 10">ATCC BAA-1854</strain>
    </source>
</reference>
<evidence type="ECO:0000256" key="6">
    <source>
        <dbReference type="SAM" id="SignalP"/>
    </source>
</evidence>
<dbReference type="OrthoDB" id="1080118at2"/>
<dbReference type="InterPro" id="IPR033985">
    <property type="entry name" value="SusD-like_N"/>
</dbReference>
<evidence type="ECO:0000256" key="3">
    <source>
        <dbReference type="ARBA" id="ARBA00022729"/>
    </source>
</evidence>
<dbReference type="AlphaFoldDB" id="A0A562UCN3"/>
<sequence length="506" mass="55693">MKNKILLIAAFSMLIYSGCKLEDNPTNAVTTASLATTADGLTNAVNGAYALFKDHEVFEGTTDANNMYLRQYFQMSDFASDDVVCSQVTTDPLWLSFTLAHVPTQENASYFWYISYKIISDANTVIEAGSKISNPTPAQQQLIGECYFLRAFCTFNLARFFAEPYTINPNAPGVILRTSTTDPAVKARASVKDTYTQVIADAVKASQLMTDGASRGVTFATKEAAEALLSRVSLYEGDYQSAITYSNAVINSGRFTEATAADYKTLFANAQADKETIFCIAFDALDDYGKEGSIASQYYTNGNSGWGEEFASQPLRDLYAQNPSDVRTSYIDDDVDSTGTQQYKNGIPIYYITKFSFQGGSPSLSSPIMFRLSEMYLNRAEAEANLNQTTAALTDVDFIRSNRGLSGALYNGTVPAGQTALDVVLQERRLELAFEADRTFTVYRNKQNMDRTYWGYHILGLQAADINLSVAPANYPNLIVPYTSTKIIYYIPEAEILSNSAATQNP</sequence>
<comment type="caution">
    <text evidence="9">The sequence shown here is derived from an EMBL/GenBank/DDBJ whole genome shotgun (WGS) entry which is preliminary data.</text>
</comment>
<dbReference type="RefSeq" id="WP_144910479.1">
    <property type="nucleotide sequence ID" value="NZ_VLLI01000002.1"/>
</dbReference>
<evidence type="ECO:0000256" key="5">
    <source>
        <dbReference type="ARBA" id="ARBA00023237"/>
    </source>
</evidence>
<evidence type="ECO:0000256" key="2">
    <source>
        <dbReference type="ARBA" id="ARBA00006275"/>
    </source>
</evidence>
<keyword evidence="4" id="KW-0472">Membrane</keyword>
<evidence type="ECO:0000256" key="1">
    <source>
        <dbReference type="ARBA" id="ARBA00004442"/>
    </source>
</evidence>
<evidence type="ECO:0000313" key="10">
    <source>
        <dbReference type="Proteomes" id="UP000317010"/>
    </source>
</evidence>
<evidence type="ECO:0000313" key="9">
    <source>
        <dbReference type="EMBL" id="TWJ03616.1"/>
    </source>
</evidence>